<keyword evidence="7" id="KW-1185">Reference proteome</keyword>
<evidence type="ECO:0000313" key="7">
    <source>
        <dbReference type="Proteomes" id="UP000317422"/>
    </source>
</evidence>
<evidence type="ECO:0000313" key="6">
    <source>
        <dbReference type="EMBL" id="TQN32470.1"/>
    </source>
</evidence>
<evidence type="ECO:0000256" key="1">
    <source>
        <dbReference type="ARBA" id="ARBA00022630"/>
    </source>
</evidence>
<dbReference type="InterPro" id="IPR036661">
    <property type="entry name" value="Luciferase-like_sf"/>
</dbReference>
<dbReference type="AlphaFoldDB" id="A0A543NKX5"/>
<proteinExistence type="predicted"/>
<evidence type="ECO:0000259" key="5">
    <source>
        <dbReference type="Pfam" id="PF00296"/>
    </source>
</evidence>
<accession>A0A543NKX5</accession>
<name>A0A543NKX5_9ACTN</name>
<keyword evidence="2" id="KW-0288">FMN</keyword>
<feature type="domain" description="Luciferase-like" evidence="5">
    <location>
        <begin position="21"/>
        <end position="259"/>
    </location>
</feature>
<keyword evidence="4 6" id="KW-0503">Monooxygenase</keyword>
<dbReference type="EMBL" id="VFQC01000001">
    <property type="protein sequence ID" value="TQN32470.1"/>
    <property type="molecule type" value="Genomic_DNA"/>
</dbReference>
<evidence type="ECO:0000256" key="2">
    <source>
        <dbReference type="ARBA" id="ARBA00022643"/>
    </source>
</evidence>
<dbReference type="InterPro" id="IPR050172">
    <property type="entry name" value="SsuD_RutA_monooxygenase"/>
</dbReference>
<reference evidence="6 7" key="1">
    <citation type="submission" date="2019-06" db="EMBL/GenBank/DDBJ databases">
        <title>Sequencing the genomes of 1000 actinobacteria strains.</title>
        <authorList>
            <person name="Klenk H.-P."/>
        </authorList>
    </citation>
    <scope>NUCLEOTIDE SEQUENCE [LARGE SCALE GENOMIC DNA]</scope>
    <source>
        <strain evidence="6 7">DSM 45015</strain>
    </source>
</reference>
<keyword evidence="3" id="KW-0560">Oxidoreductase</keyword>
<organism evidence="6 7">
    <name type="scientific">Haloactinospora alba</name>
    <dbReference type="NCBI Taxonomy" id="405555"/>
    <lineage>
        <taxon>Bacteria</taxon>
        <taxon>Bacillati</taxon>
        <taxon>Actinomycetota</taxon>
        <taxon>Actinomycetes</taxon>
        <taxon>Streptosporangiales</taxon>
        <taxon>Nocardiopsidaceae</taxon>
        <taxon>Haloactinospora</taxon>
    </lineage>
</organism>
<comment type="caution">
    <text evidence="6">The sequence shown here is derived from an EMBL/GenBank/DDBJ whole genome shotgun (WGS) entry which is preliminary data.</text>
</comment>
<dbReference type="Proteomes" id="UP000317422">
    <property type="component" value="Unassembled WGS sequence"/>
</dbReference>
<dbReference type="PANTHER" id="PTHR42847:SF4">
    <property type="entry name" value="ALKANESULFONATE MONOOXYGENASE-RELATED"/>
    <property type="match status" value="1"/>
</dbReference>
<dbReference type="SUPFAM" id="SSF51679">
    <property type="entry name" value="Bacterial luciferase-like"/>
    <property type="match status" value="1"/>
</dbReference>
<dbReference type="GO" id="GO:0008726">
    <property type="term" value="F:alkanesulfonate monooxygenase activity"/>
    <property type="evidence" value="ECO:0007669"/>
    <property type="project" value="TreeGrafter"/>
</dbReference>
<keyword evidence="1" id="KW-0285">Flavoprotein</keyword>
<dbReference type="Pfam" id="PF00296">
    <property type="entry name" value="Bac_luciferase"/>
    <property type="match status" value="1"/>
</dbReference>
<dbReference type="Gene3D" id="3.20.20.30">
    <property type="entry name" value="Luciferase-like domain"/>
    <property type="match status" value="1"/>
</dbReference>
<evidence type="ECO:0000256" key="4">
    <source>
        <dbReference type="ARBA" id="ARBA00023033"/>
    </source>
</evidence>
<dbReference type="PANTHER" id="PTHR42847">
    <property type="entry name" value="ALKANESULFONATE MONOOXYGENASE"/>
    <property type="match status" value="1"/>
</dbReference>
<dbReference type="GO" id="GO:0046306">
    <property type="term" value="P:alkanesulfonate catabolic process"/>
    <property type="evidence" value="ECO:0007669"/>
    <property type="project" value="TreeGrafter"/>
</dbReference>
<dbReference type="InterPro" id="IPR011251">
    <property type="entry name" value="Luciferase-like_dom"/>
</dbReference>
<dbReference type="OrthoDB" id="3532562at2"/>
<evidence type="ECO:0000256" key="3">
    <source>
        <dbReference type="ARBA" id="ARBA00023002"/>
    </source>
</evidence>
<protein>
    <submittedName>
        <fullName evidence="6">Alkanesulfonate monooxygenase SsuD/methylene tetrahydromethanopterin reductase-like flavin-dependent oxidoreductase (Luciferase family)</fullName>
    </submittedName>
</protein>
<sequence>MTALSIGVNLPTLGEGAHEAASGGPSPAERARHAEQLGFESVWVPDLMTGDGMPALESTAVAAAAAAATERVRIGFGVYVVALRPVVWTAAHLATLQHLSRGRVLFGVGSGGFPRAPFWLASGAAAHDRGARTDAALRALPGLVGGEPTLVDTASQRVEITNAPAAPVPPVLVGGNSSAALRRTVEYGDSWFPSLITPETLGRRVERMRSLASAHGRGVPGVTVGGHLVPGEGSTARAARESLVSSLTDQHGMSADEAERIPISGGTAEMAERLAAYAASGAQRVVVSLDGADWMHGCETLAEAARLL</sequence>
<gene>
    <name evidence="6" type="ORF">FHX37_2430</name>
</gene>